<evidence type="ECO:0000313" key="3">
    <source>
        <dbReference type="Proteomes" id="UP000250140"/>
    </source>
</evidence>
<name>A0A8E2EY45_9PEZI</name>
<accession>A0A8E2EY45</accession>
<dbReference type="Proteomes" id="UP000250140">
    <property type="component" value="Unassembled WGS sequence"/>
</dbReference>
<feature type="non-terminal residue" evidence="2">
    <location>
        <position position="128"/>
    </location>
</feature>
<evidence type="ECO:0000313" key="2">
    <source>
        <dbReference type="EMBL" id="OCL06671.1"/>
    </source>
</evidence>
<reference evidence="2 3" key="1">
    <citation type="journal article" date="2016" name="Nat. Commun.">
        <title>Ectomycorrhizal ecology is imprinted in the genome of the dominant symbiotic fungus Cenococcum geophilum.</title>
        <authorList>
            <consortium name="DOE Joint Genome Institute"/>
            <person name="Peter M."/>
            <person name="Kohler A."/>
            <person name="Ohm R.A."/>
            <person name="Kuo A."/>
            <person name="Krutzmann J."/>
            <person name="Morin E."/>
            <person name="Arend M."/>
            <person name="Barry K.W."/>
            <person name="Binder M."/>
            <person name="Choi C."/>
            <person name="Clum A."/>
            <person name="Copeland A."/>
            <person name="Grisel N."/>
            <person name="Haridas S."/>
            <person name="Kipfer T."/>
            <person name="LaButti K."/>
            <person name="Lindquist E."/>
            <person name="Lipzen A."/>
            <person name="Maire R."/>
            <person name="Meier B."/>
            <person name="Mihaltcheva S."/>
            <person name="Molinier V."/>
            <person name="Murat C."/>
            <person name="Poggeler S."/>
            <person name="Quandt C.A."/>
            <person name="Sperisen C."/>
            <person name="Tritt A."/>
            <person name="Tisserant E."/>
            <person name="Crous P.W."/>
            <person name="Henrissat B."/>
            <person name="Nehls U."/>
            <person name="Egli S."/>
            <person name="Spatafora J.W."/>
            <person name="Grigoriev I.V."/>
            <person name="Martin F.M."/>
        </authorList>
    </citation>
    <scope>NUCLEOTIDE SEQUENCE [LARGE SCALE GENOMIC DNA]</scope>
    <source>
        <strain evidence="2 3">CBS 207.34</strain>
    </source>
</reference>
<feature type="compositionally biased region" description="Acidic residues" evidence="1">
    <location>
        <begin position="60"/>
        <end position="75"/>
    </location>
</feature>
<keyword evidence="3" id="KW-1185">Reference proteome</keyword>
<dbReference type="AlphaFoldDB" id="A0A8E2EY45"/>
<gene>
    <name evidence="2" type="ORF">AOQ84DRAFT_73045</name>
</gene>
<organism evidence="2 3">
    <name type="scientific">Glonium stellatum</name>
    <dbReference type="NCBI Taxonomy" id="574774"/>
    <lineage>
        <taxon>Eukaryota</taxon>
        <taxon>Fungi</taxon>
        <taxon>Dikarya</taxon>
        <taxon>Ascomycota</taxon>
        <taxon>Pezizomycotina</taxon>
        <taxon>Dothideomycetes</taxon>
        <taxon>Pleosporomycetidae</taxon>
        <taxon>Gloniales</taxon>
        <taxon>Gloniaceae</taxon>
        <taxon>Glonium</taxon>
    </lineage>
</organism>
<protein>
    <submittedName>
        <fullName evidence="2">Uncharacterized protein</fullName>
    </submittedName>
</protein>
<feature type="compositionally biased region" description="Acidic residues" evidence="1">
    <location>
        <begin position="116"/>
        <end position="128"/>
    </location>
</feature>
<sequence length="128" mass="12914">MFSPTLHYTAQDYADADAFIGTELSNANFAFDDDDDFGHDGFGAQTTTPLPSLGSSTGAADEEEAAGEDAEDGGGTEDAAGTVQTSGNAEAGGRGGARRAVRSRSVVSDSGSGGDEPMDVDVDVDVDV</sequence>
<evidence type="ECO:0000256" key="1">
    <source>
        <dbReference type="SAM" id="MobiDB-lite"/>
    </source>
</evidence>
<dbReference type="EMBL" id="KV750010">
    <property type="protein sequence ID" value="OCL06671.1"/>
    <property type="molecule type" value="Genomic_DNA"/>
</dbReference>
<feature type="region of interest" description="Disordered" evidence="1">
    <location>
        <begin position="29"/>
        <end position="128"/>
    </location>
</feature>
<feature type="compositionally biased region" description="Low complexity" evidence="1">
    <location>
        <begin position="42"/>
        <end position="59"/>
    </location>
</feature>
<proteinExistence type="predicted"/>